<dbReference type="Proteomes" id="UP001168821">
    <property type="component" value="Unassembled WGS sequence"/>
</dbReference>
<accession>A0AA38I9Y4</accession>
<evidence type="ECO:0000313" key="1">
    <source>
        <dbReference type="EMBL" id="KAJ3651715.1"/>
    </source>
</evidence>
<name>A0AA38I9Y4_9CUCU</name>
<dbReference type="AlphaFoldDB" id="A0AA38I9Y4"/>
<proteinExistence type="predicted"/>
<reference evidence="1" key="1">
    <citation type="journal article" date="2023" name="G3 (Bethesda)">
        <title>Whole genome assemblies of Zophobas morio and Tenebrio molitor.</title>
        <authorList>
            <person name="Kaur S."/>
            <person name="Stinson S.A."/>
            <person name="diCenzo G.C."/>
        </authorList>
    </citation>
    <scope>NUCLEOTIDE SEQUENCE</scope>
    <source>
        <strain evidence="1">QUZm001</strain>
    </source>
</reference>
<organism evidence="1 2">
    <name type="scientific">Zophobas morio</name>
    <dbReference type="NCBI Taxonomy" id="2755281"/>
    <lineage>
        <taxon>Eukaryota</taxon>
        <taxon>Metazoa</taxon>
        <taxon>Ecdysozoa</taxon>
        <taxon>Arthropoda</taxon>
        <taxon>Hexapoda</taxon>
        <taxon>Insecta</taxon>
        <taxon>Pterygota</taxon>
        <taxon>Neoptera</taxon>
        <taxon>Endopterygota</taxon>
        <taxon>Coleoptera</taxon>
        <taxon>Polyphaga</taxon>
        <taxon>Cucujiformia</taxon>
        <taxon>Tenebrionidae</taxon>
        <taxon>Zophobas</taxon>
    </lineage>
</organism>
<keyword evidence="2" id="KW-1185">Reference proteome</keyword>
<sequence length="119" mass="13287">MQKNSSCLKSGDPDPRKGVCWSWPPSLLSSMNVRSGKGPCRNKNEVKPIHHIMVLRTYSAYCTTSTDDLLVLVRLIPLHFQAAGKRVLFKSKGADGVAVTSEKKQTSFDGYEDKMREKT</sequence>
<evidence type="ECO:0000313" key="2">
    <source>
        <dbReference type="Proteomes" id="UP001168821"/>
    </source>
</evidence>
<protein>
    <submittedName>
        <fullName evidence="1">Uncharacterized protein</fullName>
    </submittedName>
</protein>
<comment type="caution">
    <text evidence="1">The sequence shown here is derived from an EMBL/GenBank/DDBJ whole genome shotgun (WGS) entry which is preliminary data.</text>
</comment>
<gene>
    <name evidence="1" type="ORF">Zmor_017735</name>
</gene>
<dbReference type="EMBL" id="JALNTZ010000005">
    <property type="protein sequence ID" value="KAJ3651715.1"/>
    <property type="molecule type" value="Genomic_DNA"/>
</dbReference>